<dbReference type="PANTHER" id="PTHR48081:SF13">
    <property type="entry name" value="ALPHA_BETA HYDROLASE"/>
    <property type="match status" value="1"/>
</dbReference>
<reference evidence="4 5" key="1">
    <citation type="submission" date="2017-06" db="EMBL/GenBank/DDBJ databases">
        <authorList>
            <person name="Kim H.J."/>
            <person name="Triplett B.A."/>
        </authorList>
    </citation>
    <scope>NUCLEOTIDE SEQUENCE [LARGE SCALE GENOMIC DNA]</scope>
    <source>
        <strain evidence="4 5">DSM 29339</strain>
    </source>
</reference>
<keyword evidence="2" id="KW-0732">Signal</keyword>
<dbReference type="InterPro" id="IPR029058">
    <property type="entry name" value="AB_hydrolase_fold"/>
</dbReference>
<keyword evidence="5" id="KW-1185">Reference proteome</keyword>
<evidence type="ECO:0000313" key="4">
    <source>
        <dbReference type="EMBL" id="SNS54411.1"/>
    </source>
</evidence>
<dbReference type="InterPro" id="IPR050300">
    <property type="entry name" value="GDXG_lipolytic_enzyme"/>
</dbReference>
<name>A0A239FCF2_9RHOB</name>
<keyword evidence="1" id="KW-0378">Hydrolase</keyword>
<dbReference type="Proteomes" id="UP000198426">
    <property type="component" value="Unassembled WGS sequence"/>
</dbReference>
<feature type="signal peptide" evidence="2">
    <location>
        <begin position="1"/>
        <end position="21"/>
    </location>
</feature>
<dbReference type="Pfam" id="PF20434">
    <property type="entry name" value="BD-FAE"/>
    <property type="match status" value="1"/>
</dbReference>
<evidence type="ECO:0000259" key="3">
    <source>
        <dbReference type="Pfam" id="PF20434"/>
    </source>
</evidence>
<accession>A0A239FCF2</accession>
<gene>
    <name evidence="4" type="ORF">SAMN05421757_102602</name>
</gene>
<evidence type="ECO:0000256" key="1">
    <source>
        <dbReference type="ARBA" id="ARBA00022801"/>
    </source>
</evidence>
<dbReference type="SUPFAM" id="SSF53474">
    <property type="entry name" value="alpha/beta-Hydrolases"/>
    <property type="match status" value="1"/>
</dbReference>
<dbReference type="PANTHER" id="PTHR48081">
    <property type="entry name" value="AB HYDROLASE SUPERFAMILY PROTEIN C4A8.06C"/>
    <property type="match status" value="1"/>
</dbReference>
<dbReference type="RefSeq" id="WP_089232322.1">
    <property type="nucleotide sequence ID" value="NZ_FZOY01000002.1"/>
</dbReference>
<evidence type="ECO:0000256" key="2">
    <source>
        <dbReference type="SAM" id="SignalP"/>
    </source>
</evidence>
<dbReference type="OrthoDB" id="9771666at2"/>
<dbReference type="InterPro" id="IPR049492">
    <property type="entry name" value="BD-FAE-like_dom"/>
</dbReference>
<dbReference type="GO" id="GO:0016787">
    <property type="term" value="F:hydrolase activity"/>
    <property type="evidence" value="ECO:0007669"/>
    <property type="project" value="UniProtKB-KW"/>
</dbReference>
<dbReference type="AlphaFoldDB" id="A0A239FCF2"/>
<dbReference type="Gene3D" id="3.40.50.1820">
    <property type="entry name" value="alpha/beta hydrolase"/>
    <property type="match status" value="1"/>
</dbReference>
<sequence>MKRKLALALAATVCSASGLLAQDVHQDLSYGPGERNVLDLFLPQGVEHPPLVMYIHGGAWFRGDKAQVEEYDRRKRMNEAGIAVATINHTWSQQATWPAQKDDVVAAIRFLQENAGTYGYDMSRFAVWGQSSGAHLALWSAVLAAEDDSLGIDAVVSWCAPSNLYMLWHDRLADDVPGGNEKERLPSPETNLIGVDAQQDKPAADAVSPDIQAAKLPPEAALPPILLVHGDADPRVSPLQSKRVLDVLSGRGSDAELIIVEGGGHGGDPFNAAVQPSLDFIIGRFRADGAS</sequence>
<evidence type="ECO:0000313" key="5">
    <source>
        <dbReference type="Proteomes" id="UP000198426"/>
    </source>
</evidence>
<dbReference type="EMBL" id="FZOY01000002">
    <property type="protein sequence ID" value="SNS54411.1"/>
    <property type="molecule type" value="Genomic_DNA"/>
</dbReference>
<feature type="domain" description="BD-FAE-like" evidence="3">
    <location>
        <begin position="38"/>
        <end position="244"/>
    </location>
</feature>
<feature type="chain" id="PRO_5012918422" evidence="2">
    <location>
        <begin position="22"/>
        <end position="291"/>
    </location>
</feature>
<protein>
    <submittedName>
        <fullName evidence="4">Acetyl esterase/lipase</fullName>
    </submittedName>
</protein>
<proteinExistence type="predicted"/>
<organism evidence="4 5">
    <name type="scientific">Tropicimonas sediminicola</name>
    <dbReference type="NCBI Taxonomy" id="1031541"/>
    <lineage>
        <taxon>Bacteria</taxon>
        <taxon>Pseudomonadati</taxon>
        <taxon>Pseudomonadota</taxon>
        <taxon>Alphaproteobacteria</taxon>
        <taxon>Rhodobacterales</taxon>
        <taxon>Roseobacteraceae</taxon>
        <taxon>Tropicimonas</taxon>
    </lineage>
</organism>